<dbReference type="KEGG" id="oai:OLEAN_C29180"/>
<evidence type="ECO:0000256" key="2">
    <source>
        <dbReference type="ARBA" id="ARBA00004651"/>
    </source>
</evidence>
<accession>R4YUV2</accession>
<feature type="transmembrane region" description="Helical" evidence="9">
    <location>
        <begin position="94"/>
        <end position="116"/>
    </location>
</feature>
<protein>
    <recommendedName>
        <fullName evidence="12">LPS export ABC transporter permease LptG</fullName>
    </recommendedName>
</protein>
<organism evidence="10 11">
    <name type="scientific">Oleispira antarctica RB-8</name>
    <dbReference type="NCBI Taxonomy" id="698738"/>
    <lineage>
        <taxon>Bacteria</taxon>
        <taxon>Pseudomonadati</taxon>
        <taxon>Pseudomonadota</taxon>
        <taxon>Gammaproteobacteria</taxon>
        <taxon>Oceanospirillales</taxon>
        <taxon>Oceanospirillaceae</taxon>
        <taxon>Oleispira</taxon>
    </lineage>
</organism>
<comment type="subunit">
    <text evidence="8">Component of the lipopolysaccharide transport and assembly complex. The LptBFG transporter is composed of two ATP-binding proteins (LptB) and two transmembrane proteins (LptF and LptG).</text>
</comment>
<comment type="similarity">
    <text evidence="3">Belongs to the LptF/LptG family.</text>
</comment>
<dbReference type="GO" id="GO:0043190">
    <property type="term" value="C:ATP-binding cassette (ABC) transporter complex"/>
    <property type="evidence" value="ECO:0007669"/>
    <property type="project" value="InterPro"/>
</dbReference>
<dbReference type="AlphaFoldDB" id="R4YUV2"/>
<feature type="transmembrane region" description="Helical" evidence="9">
    <location>
        <begin position="63"/>
        <end position="82"/>
    </location>
</feature>
<dbReference type="PANTHER" id="PTHR33529:SF2">
    <property type="entry name" value="LIPOPOLYSACCHARIDE EXPORT SYSTEM PERMEASE PROTEIN LPTG"/>
    <property type="match status" value="1"/>
</dbReference>
<dbReference type="GO" id="GO:0055085">
    <property type="term" value="P:transmembrane transport"/>
    <property type="evidence" value="ECO:0007669"/>
    <property type="project" value="InterPro"/>
</dbReference>
<dbReference type="STRING" id="698738.OLEAN_C29180"/>
<evidence type="ECO:0000256" key="4">
    <source>
        <dbReference type="ARBA" id="ARBA00022475"/>
    </source>
</evidence>
<keyword evidence="7 9" id="KW-0472">Membrane</keyword>
<keyword evidence="6 9" id="KW-1133">Transmembrane helix</keyword>
<feature type="transmembrane region" description="Helical" evidence="9">
    <location>
        <begin position="305"/>
        <end position="322"/>
    </location>
</feature>
<gene>
    <name evidence="10" type="ORF">OLEAN_C29180</name>
</gene>
<evidence type="ECO:0000256" key="7">
    <source>
        <dbReference type="ARBA" id="ARBA00023136"/>
    </source>
</evidence>
<evidence type="ECO:0000256" key="3">
    <source>
        <dbReference type="ARBA" id="ARBA00007725"/>
    </source>
</evidence>
<keyword evidence="11" id="KW-1185">Reference proteome</keyword>
<comment type="function">
    <text evidence="1">Part of the ABC transporter complex LptBFG involved in the translocation of lipopolysaccharide (LPS) from the inner membrane to the outer membrane.</text>
</comment>
<feature type="transmembrane region" description="Helical" evidence="9">
    <location>
        <begin position="334"/>
        <end position="356"/>
    </location>
</feature>
<evidence type="ECO:0000256" key="1">
    <source>
        <dbReference type="ARBA" id="ARBA00002265"/>
    </source>
</evidence>
<dbReference type="HOGENOM" id="CLU_028799_1_1_6"/>
<feature type="transmembrane region" description="Helical" evidence="9">
    <location>
        <begin position="12"/>
        <end position="33"/>
    </location>
</feature>
<dbReference type="PANTHER" id="PTHR33529">
    <property type="entry name" value="SLR0882 PROTEIN-RELATED"/>
    <property type="match status" value="1"/>
</dbReference>
<dbReference type="PATRIC" id="fig|698738.3.peg.3032"/>
<evidence type="ECO:0000313" key="11">
    <source>
        <dbReference type="Proteomes" id="UP000032749"/>
    </source>
</evidence>
<dbReference type="NCBIfam" id="TIGR04408">
    <property type="entry name" value="LptG_lptG"/>
    <property type="match status" value="1"/>
</dbReference>
<feature type="transmembrane region" description="Helical" evidence="9">
    <location>
        <begin position="279"/>
        <end position="298"/>
    </location>
</feature>
<evidence type="ECO:0000313" key="10">
    <source>
        <dbReference type="EMBL" id="CCK77094.1"/>
    </source>
</evidence>
<comment type="subcellular location">
    <subcellularLocation>
        <location evidence="2">Cell membrane</location>
        <topology evidence="2">Multi-pass membrane protein</topology>
    </subcellularLocation>
</comment>
<proteinExistence type="inferred from homology"/>
<dbReference type="InterPro" id="IPR030923">
    <property type="entry name" value="LptG"/>
</dbReference>
<keyword evidence="5 9" id="KW-0812">Transmembrane</keyword>
<evidence type="ECO:0000256" key="8">
    <source>
        <dbReference type="ARBA" id="ARBA00026081"/>
    </source>
</evidence>
<dbReference type="GO" id="GO:0015920">
    <property type="term" value="P:lipopolysaccharide transport"/>
    <property type="evidence" value="ECO:0007669"/>
    <property type="project" value="TreeGrafter"/>
</dbReference>
<dbReference type="InterPro" id="IPR005495">
    <property type="entry name" value="LptG/LptF_permease"/>
</dbReference>
<dbReference type="OrthoDB" id="9776227at2"/>
<evidence type="ECO:0008006" key="12">
    <source>
        <dbReference type="Google" id="ProtNLM"/>
    </source>
</evidence>
<evidence type="ECO:0000256" key="5">
    <source>
        <dbReference type="ARBA" id="ARBA00022692"/>
    </source>
</evidence>
<evidence type="ECO:0000256" key="9">
    <source>
        <dbReference type="SAM" id="Phobius"/>
    </source>
</evidence>
<reference evidence="10 11" key="1">
    <citation type="journal article" date="2013" name="Nat. Commun.">
        <title>Genome sequence and functional genomic analysis of the oil-degrading bacterium Oleispira antarctica.</title>
        <authorList>
            <person name="Kube M."/>
            <person name="Chernikova T.N."/>
            <person name="Al-Ramahi Y."/>
            <person name="Beloqui A."/>
            <person name="Lopez-Cortez N."/>
            <person name="Guazzaroni M.E."/>
            <person name="Heipieper H.J."/>
            <person name="Klages S."/>
            <person name="Kotsyurbenko O.R."/>
            <person name="Langer I."/>
            <person name="Nechitaylo T.Y."/>
            <person name="Lunsdorf H."/>
            <person name="Fernandez M."/>
            <person name="Juarez S."/>
            <person name="Ciordia S."/>
            <person name="Singer A."/>
            <person name="Kagan O."/>
            <person name="Egorova O."/>
            <person name="Petit P.A."/>
            <person name="Stogios P."/>
            <person name="Kim Y."/>
            <person name="Tchigvintsev A."/>
            <person name="Flick R."/>
            <person name="Denaro R."/>
            <person name="Genovese M."/>
            <person name="Albar J.P."/>
            <person name="Reva O.N."/>
            <person name="Martinez-Gomariz M."/>
            <person name="Tran H."/>
            <person name="Ferrer M."/>
            <person name="Savchenko A."/>
            <person name="Yakunin A.F."/>
            <person name="Yakimov M.M."/>
            <person name="Golyshina O.V."/>
            <person name="Reinhardt R."/>
            <person name="Golyshin P.N."/>
        </authorList>
    </citation>
    <scope>NUCLEOTIDE SEQUENCE [LARGE SCALE GENOMIC DNA]</scope>
</reference>
<name>R4YUV2_OLEAN</name>
<sequence length="360" mass="40024">MRQLDSYIARTVLMATLVVMVVIVGLDAIFTLVDELDNLKGNYQLVDALFFSGLRLPRRVYEYMPMACLIGCLAGLGSMAANSELTVMRAAGISINRIVLAVLKPMAVLMFVSLILGEYVVPSLEKIAQAHKAVAQGASEALSNKGKGYWHREGNTFMRFNAVEPGGVLHGITRYEFAQTEESKQSDELKQVVYAQRALYQRSYWQMENIVITHFDGDKVWQEKQATGRWDTELTPEKLSVVIVSPRDMSISGLYRYASYLDDQGLNSDAYMLSFWRKVTQPLSTFALVILGISFIFGPLRSVTPGYRIFSGIIVGMIYKYAEELLSPASIVLGFEPILASIIPIGASFILGLLLMRKAA</sequence>
<dbReference type="Proteomes" id="UP000032749">
    <property type="component" value="Chromosome"/>
</dbReference>
<evidence type="ECO:0000256" key="6">
    <source>
        <dbReference type="ARBA" id="ARBA00022989"/>
    </source>
</evidence>
<dbReference type="EMBL" id="FO203512">
    <property type="protein sequence ID" value="CCK77094.1"/>
    <property type="molecule type" value="Genomic_DNA"/>
</dbReference>
<keyword evidence="4" id="KW-1003">Cell membrane</keyword>
<dbReference type="Pfam" id="PF03739">
    <property type="entry name" value="LptF_LptG"/>
    <property type="match status" value="1"/>
</dbReference>